<proteinExistence type="predicted"/>
<dbReference type="OrthoDB" id="10393643at2759"/>
<dbReference type="GO" id="GO:0005216">
    <property type="term" value="F:monoatomic ion channel activity"/>
    <property type="evidence" value="ECO:0007669"/>
    <property type="project" value="InterPro"/>
</dbReference>
<keyword evidence="4 7" id="KW-1133">Transmembrane helix</keyword>
<evidence type="ECO:0000256" key="5">
    <source>
        <dbReference type="ARBA" id="ARBA00023136"/>
    </source>
</evidence>
<feature type="transmembrane region" description="Helical" evidence="7">
    <location>
        <begin position="814"/>
        <end position="841"/>
    </location>
</feature>
<evidence type="ECO:0000256" key="7">
    <source>
        <dbReference type="SAM" id="Phobius"/>
    </source>
</evidence>
<evidence type="ECO:0000256" key="4">
    <source>
        <dbReference type="ARBA" id="ARBA00022989"/>
    </source>
</evidence>
<feature type="region of interest" description="Disordered" evidence="6">
    <location>
        <begin position="1176"/>
        <end position="1200"/>
    </location>
</feature>
<dbReference type="STRING" id="1432141.A0A015MAD7"/>
<dbReference type="InterPro" id="IPR005821">
    <property type="entry name" value="Ion_trans_dom"/>
</dbReference>
<evidence type="ECO:0000256" key="3">
    <source>
        <dbReference type="ARBA" id="ARBA00022737"/>
    </source>
</evidence>
<reference evidence="9 10" key="1">
    <citation type="submission" date="2014-02" db="EMBL/GenBank/DDBJ databases">
        <title>Single nucleus genome sequencing reveals high similarity among nuclei of an endomycorrhizal fungus.</title>
        <authorList>
            <person name="Lin K."/>
            <person name="Geurts R."/>
            <person name="Zhang Z."/>
            <person name="Limpens E."/>
            <person name="Saunders D.G."/>
            <person name="Mu D."/>
            <person name="Pang E."/>
            <person name="Cao H."/>
            <person name="Cha H."/>
            <person name="Lin T."/>
            <person name="Zhou Q."/>
            <person name="Shang Y."/>
            <person name="Li Y."/>
            <person name="Ivanov S."/>
            <person name="Sharma T."/>
            <person name="Velzen R.V."/>
            <person name="Ruijter N.D."/>
            <person name="Aanen D.K."/>
            <person name="Win J."/>
            <person name="Kamoun S."/>
            <person name="Bisseling T."/>
            <person name="Huang S."/>
        </authorList>
    </citation>
    <scope>NUCLEOTIDE SEQUENCE [LARGE SCALE GENOMIC DNA]</scope>
    <source>
        <strain evidence="10">DAOM197198w</strain>
    </source>
</reference>
<dbReference type="PANTHER" id="PTHR10582:SF2">
    <property type="entry name" value="INACTIVE"/>
    <property type="match status" value="1"/>
</dbReference>
<protein>
    <recommendedName>
        <fullName evidence="8">Ion transport domain-containing protein</fullName>
    </recommendedName>
</protein>
<feature type="transmembrane region" description="Helical" evidence="7">
    <location>
        <begin position="932"/>
        <end position="965"/>
    </location>
</feature>
<feature type="transmembrane region" description="Helical" evidence="7">
    <location>
        <begin position="905"/>
        <end position="925"/>
    </location>
</feature>
<evidence type="ECO:0000256" key="2">
    <source>
        <dbReference type="ARBA" id="ARBA00022692"/>
    </source>
</evidence>
<keyword evidence="3" id="KW-0677">Repeat</keyword>
<dbReference type="AlphaFoldDB" id="A0A015MAD7"/>
<dbReference type="Proteomes" id="UP000022910">
    <property type="component" value="Unassembled WGS sequence"/>
</dbReference>
<dbReference type="PANTHER" id="PTHR10582">
    <property type="entry name" value="TRANSIENT RECEPTOR POTENTIAL ION CHANNEL PROTEIN"/>
    <property type="match status" value="1"/>
</dbReference>
<feature type="compositionally biased region" description="Basic and acidic residues" evidence="6">
    <location>
        <begin position="1"/>
        <end position="13"/>
    </location>
</feature>
<dbReference type="Pfam" id="PF00520">
    <property type="entry name" value="Ion_trans"/>
    <property type="match status" value="1"/>
</dbReference>
<keyword evidence="2 7" id="KW-0812">Transmembrane</keyword>
<name>A0A015MAD7_RHIIW</name>
<dbReference type="Gene3D" id="1.10.287.70">
    <property type="match status" value="1"/>
</dbReference>
<accession>A0A015MAD7</accession>
<comment type="subcellular location">
    <subcellularLocation>
        <location evidence="1">Membrane</location>
        <topology evidence="1">Multi-pass membrane protein</topology>
    </subcellularLocation>
</comment>
<evidence type="ECO:0000256" key="1">
    <source>
        <dbReference type="ARBA" id="ARBA00004141"/>
    </source>
</evidence>
<keyword evidence="10" id="KW-1185">Reference proteome</keyword>
<dbReference type="GO" id="GO:0005886">
    <property type="term" value="C:plasma membrane"/>
    <property type="evidence" value="ECO:0007669"/>
    <property type="project" value="TreeGrafter"/>
</dbReference>
<dbReference type="EMBL" id="JEMT01023769">
    <property type="protein sequence ID" value="EXX63803.1"/>
    <property type="molecule type" value="Genomic_DNA"/>
</dbReference>
<organism evidence="9 10">
    <name type="scientific">Rhizophagus irregularis (strain DAOM 197198w)</name>
    <name type="common">Glomus intraradices</name>
    <dbReference type="NCBI Taxonomy" id="1432141"/>
    <lineage>
        <taxon>Eukaryota</taxon>
        <taxon>Fungi</taxon>
        <taxon>Fungi incertae sedis</taxon>
        <taxon>Mucoromycota</taxon>
        <taxon>Glomeromycotina</taxon>
        <taxon>Glomeromycetes</taxon>
        <taxon>Glomerales</taxon>
        <taxon>Glomeraceae</taxon>
        <taxon>Rhizophagus</taxon>
    </lineage>
</organism>
<dbReference type="InterPro" id="IPR024862">
    <property type="entry name" value="TRPV"/>
</dbReference>
<dbReference type="HOGENOM" id="CLU_005077_0_0_1"/>
<dbReference type="GO" id="GO:0098703">
    <property type="term" value="P:calcium ion import across plasma membrane"/>
    <property type="evidence" value="ECO:0007669"/>
    <property type="project" value="TreeGrafter"/>
</dbReference>
<evidence type="ECO:0000313" key="10">
    <source>
        <dbReference type="Proteomes" id="UP000022910"/>
    </source>
</evidence>
<feature type="domain" description="Ion transport" evidence="8">
    <location>
        <begin position="821"/>
        <end position="1072"/>
    </location>
</feature>
<comment type="caution">
    <text evidence="9">The sequence shown here is derived from an EMBL/GenBank/DDBJ whole genome shotgun (WGS) entry which is preliminary data.</text>
</comment>
<feature type="transmembrane region" description="Helical" evidence="7">
    <location>
        <begin position="878"/>
        <end position="899"/>
    </location>
</feature>
<feature type="region of interest" description="Disordered" evidence="6">
    <location>
        <begin position="1"/>
        <end position="43"/>
    </location>
</feature>
<evidence type="ECO:0000313" key="9">
    <source>
        <dbReference type="EMBL" id="EXX63803.1"/>
    </source>
</evidence>
<keyword evidence="5 7" id="KW-0472">Membrane</keyword>
<sequence>MDPEKIESPEDTRLPIADHGFDDSTKVQMEATDNEDEKNKEKHRESIDRIFVSQYINDTDNEAYVVTYSKENNSVLGWYVNIEKNKHIQPKSDVYFQLVDRLKKSYYIKSYILCKKILLFFYWGEEDGDNYCLIDLNSNPLSNRYLELKCPYSLTEYNYVPPKQDIGFLPNGDLIQVTIKDRKICKFCFTNKPNKTVSWEYSHIYDIEIHDLSGCLICQSKLFLFLRNSETLILQFNLSTMTLDNQYNILDTQPLRYTFQAIANKNQTLWATDIFSGIRIFSMESGMIYSRENLYYHEVPVKFITLKYGLEGLIVKVLKENKYRLIDPYQPSNVIDITGDIGNMNDFNKKNVITKLNKKVSIDNNNNVCVTDWLDESRLQQLTNISNKIDQDSSIYSFSTLKFIQEMLKDIIEKGIDRVIPEGGVRIEHEVNEKEWFLERYEYEDHIKVSKHGDRGTSYIFNLRSYILSFKLLNNRYLVLIKGSGINIYNIEDMRCQYIWSNNEWNDIREKIENILYFEQIDNNDIKLINYHFKKLLDNEFNDYRSSIPLSSIKDLYSDNIINDTIGLSKFGSELLKLWNENDTTFGWENIFKPMVIKIINDRKLFIKFGSEILKITIKKNYDDIVQQIIDKIIESITSNSGDYKNTLLPFISLNLPELCQNCYSDFLIKYMAYTSIMLSPNCNSISSSRDTSLNSYLNNCIIKSHLGSNYFKSISSLYDRYLNKSQKETRTISLIVPFPQIFCEYQDDTDTTILKKMITGLKTIMMVPKKNNIWNEFLYKPKKILFCNIDSNNLYNWWNFAAIIDFKWKTFGWIYYSFIWVIYTIFYICYTLASTALSIADFYRGSLYKITIIFGIIQLSFEIRQCLWRPKKYFTDLWNLFDVGAYSLPVIISLYWFISKNPPHWLMAISFILLSFKFLLFFRVFSSFGKYFAIIIGVAQTVFPFLVVLFFIILGFAQAFFIILRSIEVNDDNDPQNLVTKYDFVNSDGTINNIIQPSDSNTNLFNWFPTSLLAVYKMLTGDSGSLSSWTFRENPTMTFLLVAFTFFTVIYLMNLFIGLLNIAIADYNKEEEFLLQKAQIIAEIELFYMLPSQRRDNKEWFPDWIYYDMPVSEVRKLINAIDNNKADFNYPPFISNELRSLVAIKDKYREEKLNETKNELINELKKHIQEVLENNAKKDKANANDEVVEKKENDDQIDE</sequence>
<gene>
    <name evidence="9" type="ORF">RirG_148960</name>
</gene>
<feature type="transmembrane region" description="Helical" evidence="7">
    <location>
        <begin position="1040"/>
        <end position="1065"/>
    </location>
</feature>
<evidence type="ECO:0000259" key="8">
    <source>
        <dbReference type="Pfam" id="PF00520"/>
    </source>
</evidence>
<evidence type="ECO:0000256" key="6">
    <source>
        <dbReference type="SAM" id="MobiDB-lite"/>
    </source>
</evidence>